<dbReference type="OrthoDB" id="9935071at2"/>
<sequence>MKEIAIQPGLQMILAGANHITTLSLPRENGQLYIEIGKDRFPARKTNQFETGGILCRLEIIKDGQPEIIFSLSGSQPLMLTLPAGEQA</sequence>
<dbReference type="RefSeq" id="WP_064087300.1">
    <property type="nucleotide sequence ID" value="NZ_LXSG01000008.1"/>
</dbReference>
<name>A0A1A9RRS2_EIKCO</name>
<accession>A0A1A9RRS2</accession>
<reference evidence="2" key="1">
    <citation type="submission" date="2016-05" db="EMBL/GenBank/DDBJ databases">
        <title>Draft genome of Corynebacterium afermentans subsp. afermentans LCDC 88199T.</title>
        <authorList>
            <person name="Bernier A.-M."/>
            <person name="Bernard K."/>
        </authorList>
    </citation>
    <scope>NUCLEOTIDE SEQUENCE [LARGE SCALE GENOMIC DNA]</scope>
    <source>
        <strain evidence="2">NML04-0072</strain>
    </source>
</reference>
<organism evidence="1 2">
    <name type="scientific">Eikenella corrodens</name>
    <dbReference type="NCBI Taxonomy" id="539"/>
    <lineage>
        <taxon>Bacteria</taxon>
        <taxon>Pseudomonadati</taxon>
        <taxon>Pseudomonadota</taxon>
        <taxon>Betaproteobacteria</taxon>
        <taxon>Neisseriales</taxon>
        <taxon>Neisseriaceae</taxon>
        <taxon>Eikenella</taxon>
    </lineage>
</organism>
<dbReference type="EMBL" id="LXSG01000008">
    <property type="protein sequence ID" value="OAM23202.1"/>
    <property type="molecule type" value="Genomic_DNA"/>
</dbReference>
<comment type="caution">
    <text evidence="1">The sequence shown here is derived from an EMBL/GenBank/DDBJ whole genome shotgun (WGS) entry which is preliminary data.</text>
</comment>
<dbReference type="AlphaFoldDB" id="A0A1A9RRS2"/>
<dbReference type="Proteomes" id="UP000077589">
    <property type="component" value="Unassembled WGS sequence"/>
</dbReference>
<gene>
    <name evidence="1" type="ORF">A7P90_01105</name>
</gene>
<protein>
    <submittedName>
        <fullName evidence="1">Uncharacterized protein</fullName>
    </submittedName>
</protein>
<evidence type="ECO:0000313" key="1">
    <source>
        <dbReference type="EMBL" id="OAM23202.1"/>
    </source>
</evidence>
<evidence type="ECO:0000313" key="2">
    <source>
        <dbReference type="Proteomes" id="UP000077589"/>
    </source>
</evidence>
<proteinExistence type="predicted"/>